<feature type="domain" description="SPOR" evidence="2">
    <location>
        <begin position="76"/>
        <end position="155"/>
    </location>
</feature>
<gene>
    <name evidence="3" type="ORF">E0F26_03590</name>
</gene>
<sequence>MFNGSHVSGFTVGLIVGVIASLGVIGGINPSALPQSITAAPSVDEEANRQPSFTFFTTLEDESFSVSPAPSSTPIESKYTQYVLQAGSFRASADADRRRGELALLGLEAAVEEITTDTGTWHRVYIGPFESRSAMAKARSLTAQSDVDTLLLKRSQ</sequence>
<dbReference type="PANTHER" id="PTHR38687">
    <property type="entry name" value="CELL DIVISION PROTEIN DEDD-RELATED"/>
    <property type="match status" value="1"/>
</dbReference>
<evidence type="ECO:0000313" key="4">
    <source>
        <dbReference type="Proteomes" id="UP001317963"/>
    </source>
</evidence>
<dbReference type="Proteomes" id="UP001317963">
    <property type="component" value="Chromosome"/>
</dbReference>
<dbReference type="Pfam" id="PF05036">
    <property type="entry name" value="SPOR"/>
    <property type="match status" value="1"/>
</dbReference>
<proteinExistence type="predicted"/>
<dbReference type="SUPFAM" id="SSF110997">
    <property type="entry name" value="Sporulation related repeat"/>
    <property type="match status" value="1"/>
</dbReference>
<keyword evidence="4" id="KW-1185">Reference proteome</keyword>
<evidence type="ECO:0000256" key="1">
    <source>
        <dbReference type="SAM" id="Phobius"/>
    </source>
</evidence>
<dbReference type="InterPro" id="IPR007730">
    <property type="entry name" value="SPOR-like_dom"/>
</dbReference>
<dbReference type="Gene3D" id="3.30.70.1070">
    <property type="entry name" value="Sporulation related repeat"/>
    <property type="match status" value="1"/>
</dbReference>
<dbReference type="PANTHER" id="PTHR38687:SF1">
    <property type="entry name" value="CELL DIVISION PROTEIN DEDD"/>
    <property type="match status" value="1"/>
</dbReference>
<feature type="transmembrane region" description="Helical" evidence="1">
    <location>
        <begin position="7"/>
        <end position="28"/>
    </location>
</feature>
<dbReference type="InterPro" id="IPR052521">
    <property type="entry name" value="Cell_div_SPOR-domain"/>
</dbReference>
<organism evidence="3 4">
    <name type="scientific">Candidatus Paraluminiphilus aquimaris</name>
    <dbReference type="NCBI Taxonomy" id="2518994"/>
    <lineage>
        <taxon>Bacteria</taxon>
        <taxon>Pseudomonadati</taxon>
        <taxon>Pseudomonadota</taxon>
        <taxon>Gammaproteobacteria</taxon>
        <taxon>Cellvibrionales</taxon>
        <taxon>Halieaceae</taxon>
        <taxon>Candidatus Paraluminiphilus</taxon>
    </lineage>
</organism>
<reference evidence="3 4" key="1">
    <citation type="submission" date="2019-02" db="EMBL/GenBank/DDBJ databases">
        <title>Halieaceae_genomes.</title>
        <authorList>
            <person name="Li S.-H."/>
        </authorList>
    </citation>
    <scope>NUCLEOTIDE SEQUENCE [LARGE SCALE GENOMIC DNA]</scope>
    <source>
        <strain evidence="3 4">JH123</strain>
    </source>
</reference>
<keyword evidence="1" id="KW-0812">Transmembrane</keyword>
<name>A0ABY6Q9E1_9GAMM</name>
<dbReference type="PROSITE" id="PS51724">
    <property type="entry name" value="SPOR"/>
    <property type="match status" value="1"/>
</dbReference>
<evidence type="ECO:0000259" key="2">
    <source>
        <dbReference type="PROSITE" id="PS51724"/>
    </source>
</evidence>
<keyword evidence="1" id="KW-1133">Transmembrane helix</keyword>
<keyword evidence="1" id="KW-0472">Membrane</keyword>
<accession>A0ABY6Q9E1</accession>
<dbReference type="InterPro" id="IPR036680">
    <property type="entry name" value="SPOR-like_sf"/>
</dbReference>
<protein>
    <recommendedName>
        <fullName evidence="2">SPOR domain-containing protein</fullName>
    </recommendedName>
</protein>
<evidence type="ECO:0000313" key="3">
    <source>
        <dbReference type="EMBL" id="UZP75546.1"/>
    </source>
</evidence>
<dbReference type="EMBL" id="CP036501">
    <property type="protein sequence ID" value="UZP75546.1"/>
    <property type="molecule type" value="Genomic_DNA"/>
</dbReference>